<sequence>MPQIKHLNIEVLRKDFPALQQKHQGKSVIFMDGPGGAQVANATLQAMQDYLGQYNSNLGGAFFSSQITTDLMSKARYYAATLINAEHPENMVFGANMTSLTFSLSRAIAKEWKVGDEVVVTRLDHYANVSSWQQAAQDKGCIVHQVDVEPETCDLNYQQLESVINEKTKLVAVTYASNTTGTIVDIKRVIDIAHKVGAKVFVDAVHYAPHHLIDTQKLHCDFLVCSAYKFFGPHVGMMYIHPEWLHRLDPYKVEPATNIGPGRYETGTQSFEALSGMVECIEHLAALGDTELSLRERLEQSFSAYSAHEQQLSKVFLQHLNKMPEVTCYGHINLDRISQRTPTFALKINGVDSGEMAKFLAKKNICVWSGHFYAIGLLEQLNCSENGGLLRVGLMHYNTEEEITVFFDELKLGIKELAIG</sequence>
<dbReference type="SUPFAM" id="SSF53383">
    <property type="entry name" value="PLP-dependent transferases"/>
    <property type="match status" value="1"/>
</dbReference>
<dbReference type="Gene3D" id="3.90.1150.10">
    <property type="entry name" value="Aspartate Aminotransferase, domain 1"/>
    <property type="match status" value="1"/>
</dbReference>
<comment type="caution">
    <text evidence="3">The sequence shown here is derived from an EMBL/GenBank/DDBJ whole genome shotgun (WGS) entry which is preliminary data.</text>
</comment>
<dbReference type="PANTHER" id="PTHR43586">
    <property type="entry name" value="CYSTEINE DESULFURASE"/>
    <property type="match status" value="1"/>
</dbReference>
<feature type="domain" description="Aminotransferase class V" evidence="2">
    <location>
        <begin position="29"/>
        <end position="405"/>
    </location>
</feature>
<evidence type="ECO:0000256" key="1">
    <source>
        <dbReference type="ARBA" id="ARBA00022898"/>
    </source>
</evidence>
<gene>
    <name evidence="3" type="ORF">FOF44_03420</name>
</gene>
<dbReference type="InterPro" id="IPR015421">
    <property type="entry name" value="PyrdxlP-dep_Trfase_major"/>
</dbReference>
<dbReference type="InterPro" id="IPR015422">
    <property type="entry name" value="PyrdxlP-dep_Trfase_small"/>
</dbReference>
<dbReference type="InterPro" id="IPR000192">
    <property type="entry name" value="Aminotrans_V_dom"/>
</dbReference>
<dbReference type="EMBL" id="VMKJ01000003">
    <property type="protein sequence ID" value="TVO39120.1"/>
    <property type="molecule type" value="Genomic_DNA"/>
</dbReference>
<dbReference type="Pfam" id="PF00266">
    <property type="entry name" value="Aminotran_5"/>
    <property type="match status" value="1"/>
</dbReference>
<dbReference type="InterPro" id="IPR011340">
    <property type="entry name" value="Cys_dSase-rel"/>
</dbReference>
<evidence type="ECO:0000313" key="3">
    <source>
        <dbReference type="EMBL" id="TVO39120.1"/>
    </source>
</evidence>
<dbReference type="Proteomes" id="UP000319828">
    <property type="component" value="Unassembled WGS sequence"/>
</dbReference>
<protein>
    <submittedName>
        <fullName evidence="3">Cysteine desulfurase-like protein</fullName>
    </submittedName>
</protein>
<dbReference type="NCBIfam" id="TIGR01976">
    <property type="entry name" value="am_tr_V_VC1184"/>
    <property type="match status" value="1"/>
</dbReference>
<keyword evidence="1" id="KW-0663">Pyridoxal phosphate</keyword>
<dbReference type="AlphaFoldDB" id="A0A557PEP0"/>
<reference evidence="3 4" key="1">
    <citation type="submission" date="2019-07" db="EMBL/GenBank/DDBJ databases">
        <title>The draft genome sequence of Vibrio algivorus M1486.</title>
        <authorList>
            <person name="Meng X."/>
        </authorList>
    </citation>
    <scope>NUCLEOTIDE SEQUENCE [LARGE SCALE GENOMIC DNA]</scope>
    <source>
        <strain evidence="3 4">M1486</strain>
    </source>
</reference>
<evidence type="ECO:0000313" key="4">
    <source>
        <dbReference type="Proteomes" id="UP000319828"/>
    </source>
</evidence>
<name>A0A557PEP0_9VIBR</name>
<evidence type="ECO:0000259" key="2">
    <source>
        <dbReference type="Pfam" id="PF00266"/>
    </source>
</evidence>
<dbReference type="OrthoDB" id="7592443at2"/>
<accession>A0A557PEP0</accession>
<dbReference type="Gene3D" id="3.40.640.10">
    <property type="entry name" value="Type I PLP-dependent aspartate aminotransferase-like (Major domain)"/>
    <property type="match status" value="1"/>
</dbReference>
<organism evidence="3 4">
    <name type="scientific">Vibrio algivorus</name>
    <dbReference type="NCBI Taxonomy" id="1667024"/>
    <lineage>
        <taxon>Bacteria</taxon>
        <taxon>Pseudomonadati</taxon>
        <taxon>Pseudomonadota</taxon>
        <taxon>Gammaproteobacteria</taxon>
        <taxon>Vibrionales</taxon>
        <taxon>Vibrionaceae</taxon>
        <taxon>Vibrio</taxon>
    </lineage>
</organism>
<proteinExistence type="predicted"/>
<dbReference type="RefSeq" id="WP_144387488.1">
    <property type="nucleotide sequence ID" value="NZ_CANNCB010000007.1"/>
</dbReference>
<dbReference type="PANTHER" id="PTHR43586:SF21">
    <property type="entry name" value="PYRIDOXAL PHOSPHATE (PLP)-DEPENDENT ASPARTATE AMINOTRANSFERASE SUPERFAMILY"/>
    <property type="match status" value="1"/>
</dbReference>
<dbReference type="InterPro" id="IPR015424">
    <property type="entry name" value="PyrdxlP-dep_Trfase"/>
</dbReference>